<accession>A0A932ZT14</accession>
<proteinExistence type="predicted"/>
<dbReference type="Proteomes" id="UP000752292">
    <property type="component" value="Unassembled WGS sequence"/>
</dbReference>
<evidence type="ECO:0000313" key="1">
    <source>
        <dbReference type="EMBL" id="MBI4251096.1"/>
    </source>
</evidence>
<sequence>MEGCALAGEPGPKQDFRRAADAIYRTVPLPKRQAAFFGLYQKTLASLPHVRRLEALLLGIEAHGSLPASCAFFRAFKGEEEGAQLSEGRDMLGVRIRTETLLDEAACAFFLRHELTHIQDLLDPSFHHDPRSPLAQETPSEESLLRDRYRTLWDLSVDGRLERREQLPPRMRERRAAEFRALFPALEGENAGSAIDALWSGPRPSDPGLRRMVKGVPELCACLGIPLPAPAAASRPALRPGGAPCSLCRFTTFEWADASPALTRAVRADYPAWTPSLGLCTQCANRYLLGALFVPAPHLDDRTQAVSLTGGSRR</sequence>
<protein>
    <submittedName>
        <fullName evidence="1">Uncharacterized protein</fullName>
    </submittedName>
</protein>
<comment type="caution">
    <text evidence="1">The sequence shown here is derived from an EMBL/GenBank/DDBJ whole genome shotgun (WGS) entry which is preliminary data.</text>
</comment>
<dbReference type="EMBL" id="JACQRX010000063">
    <property type="protein sequence ID" value="MBI4251096.1"/>
    <property type="molecule type" value="Genomic_DNA"/>
</dbReference>
<reference evidence="1" key="1">
    <citation type="submission" date="2020-07" db="EMBL/GenBank/DDBJ databases">
        <title>Huge and variable diversity of episymbiotic CPR bacteria and DPANN archaea in groundwater ecosystems.</title>
        <authorList>
            <person name="He C.Y."/>
            <person name="Keren R."/>
            <person name="Whittaker M."/>
            <person name="Farag I.F."/>
            <person name="Doudna J."/>
            <person name="Cate J.H.D."/>
            <person name="Banfield J.F."/>
        </authorList>
    </citation>
    <scope>NUCLEOTIDE SEQUENCE</scope>
    <source>
        <strain evidence="1">NC_groundwater_1370_Ag_S-0.2um_69_93</strain>
    </source>
</reference>
<name>A0A932ZT14_UNCTE</name>
<evidence type="ECO:0000313" key="2">
    <source>
        <dbReference type="Proteomes" id="UP000752292"/>
    </source>
</evidence>
<organism evidence="1 2">
    <name type="scientific">Tectimicrobiota bacterium</name>
    <dbReference type="NCBI Taxonomy" id="2528274"/>
    <lineage>
        <taxon>Bacteria</taxon>
        <taxon>Pseudomonadati</taxon>
        <taxon>Nitrospinota/Tectimicrobiota group</taxon>
        <taxon>Candidatus Tectimicrobiota</taxon>
    </lineage>
</organism>
<dbReference type="AlphaFoldDB" id="A0A932ZT14"/>
<gene>
    <name evidence="1" type="ORF">HY618_01435</name>
</gene>